<organism evidence="2 3">
    <name type="scientific">Mobilisporobacter senegalensis</name>
    <dbReference type="NCBI Taxonomy" id="1329262"/>
    <lineage>
        <taxon>Bacteria</taxon>
        <taxon>Bacillati</taxon>
        <taxon>Bacillota</taxon>
        <taxon>Clostridia</taxon>
        <taxon>Lachnospirales</taxon>
        <taxon>Lachnospiraceae</taxon>
        <taxon>Mobilisporobacter</taxon>
    </lineage>
</organism>
<evidence type="ECO:0000313" key="2">
    <source>
        <dbReference type="EMBL" id="ROR27095.1"/>
    </source>
</evidence>
<name>A0A3N1XK27_9FIRM</name>
<dbReference type="AlphaFoldDB" id="A0A3N1XK27"/>
<dbReference type="RefSeq" id="WP_123609796.1">
    <property type="nucleotide sequence ID" value="NZ_RJVG01000007.1"/>
</dbReference>
<dbReference type="EMBL" id="RJVG01000007">
    <property type="protein sequence ID" value="ROR27095.1"/>
    <property type="molecule type" value="Genomic_DNA"/>
</dbReference>
<keyword evidence="1" id="KW-0472">Membrane</keyword>
<protein>
    <submittedName>
        <fullName evidence="2">Uncharacterized protein</fullName>
    </submittedName>
</protein>
<reference evidence="2 3" key="1">
    <citation type="submission" date="2018-11" db="EMBL/GenBank/DDBJ databases">
        <title>Genomic Encyclopedia of Type Strains, Phase IV (KMG-IV): sequencing the most valuable type-strain genomes for metagenomic binning, comparative biology and taxonomic classification.</title>
        <authorList>
            <person name="Goeker M."/>
        </authorList>
    </citation>
    <scope>NUCLEOTIDE SEQUENCE [LARGE SCALE GENOMIC DNA]</scope>
    <source>
        <strain evidence="2 3">DSM 26537</strain>
    </source>
</reference>
<proteinExistence type="predicted"/>
<dbReference type="Proteomes" id="UP000273083">
    <property type="component" value="Unassembled WGS sequence"/>
</dbReference>
<evidence type="ECO:0000313" key="3">
    <source>
        <dbReference type="Proteomes" id="UP000273083"/>
    </source>
</evidence>
<evidence type="ECO:0000256" key="1">
    <source>
        <dbReference type="SAM" id="Phobius"/>
    </source>
</evidence>
<keyword evidence="1" id="KW-0812">Transmembrane</keyword>
<feature type="transmembrane region" description="Helical" evidence="1">
    <location>
        <begin position="6"/>
        <end position="25"/>
    </location>
</feature>
<accession>A0A3N1XK27</accession>
<sequence length="82" mass="9336">MFEITAVLVIIILIAGPLIIWGRMIGTPGKNKEMRTKIIEEKVISIGGKIVNIELKKKEDYPYNESFSDDCLSYKPCKFSAW</sequence>
<keyword evidence="3" id="KW-1185">Reference proteome</keyword>
<keyword evidence="1" id="KW-1133">Transmembrane helix</keyword>
<comment type="caution">
    <text evidence="2">The sequence shown here is derived from an EMBL/GenBank/DDBJ whole genome shotgun (WGS) entry which is preliminary data.</text>
</comment>
<gene>
    <name evidence="2" type="ORF">EDD66_1078</name>
</gene>